<dbReference type="CDD" id="cd08981">
    <property type="entry name" value="GH43_Bt1873-like"/>
    <property type="match status" value="1"/>
</dbReference>
<dbReference type="Gene3D" id="2.115.10.20">
    <property type="entry name" value="Glycosyl hydrolase domain, family 43"/>
    <property type="match status" value="1"/>
</dbReference>
<dbReference type="SUPFAM" id="SSF75005">
    <property type="entry name" value="Arabinanase/levansucrase/invertase"/>
    <property type="match status" value="1"/>
</dbReference>
<evidence type="ECO:0000313" key="7">
    <source>
        <dbReference type="Proteomes" id="UP000321291"/>
    </source>
</evidence>
<protein>
    <submittedName>
        <fullName evidence="6">Family 43 glycosylhydrolase</fullName>
    </submittedName>
</protein>
<evidence type="ECO:0000256" key="4">
    <source>
        <dbReference type="ARBA" id="ARBA00023295"/>
    </source>
</evidence>
<sequence>MLNGSASAQRRIVPRKHMPLDSIRLSDPFILADSITHMYYMTGTGGLLWKSKDLQYWDGPFVVTHTDSSSWMGPHPMIWAAEIHYYKGKYYYFATFTNAKKVIGHFNGNALVRRACHILVSDDPEGPYKPVPSGDSVYLPANLSTLDATFWVDKLGDPWMIYCHEWVQNNNGTVDKIRLKPDLSGTVGQPTTLFKASESPWSREKINGKIQANRVTDGPYVFRTQTGRLGIIWTSWVYNVYTQGVAYSKSGKLSGPWKQQVKPVTPPNYGHGMLFKTLNGQTLMAVHSHKDVNGHYIRIPHLFSVDMTGDSLVVKGQYRFK</sequence>
<organism evidence="6 7">
    <name type="scientific">Arachidicoccus ginsenosidivorans</name>
    <dbReference type="NCBI Taxonomy" id="496057"/>
    <lineage>
        <taxon>Bacteria</taxon>
        <taxon>Pseudomonadati</taxon>
        <taxon>Bacteroidota</taxon>
        <taxon>Chitinophagia</taxon>
        <taxon>Chitinophagales</taxon>
        <taxon>Chitinophagaceae</taxon>
        <taxon>Arachidicoccus</taxon>
    </lineage>
</organism>
<keyword evidence="7" id="KW-1185">Reference proteome</keyword>
<dbReference type="AlphaFoldDB" id="A0A5B8VU15"/>
<name>A0A5B8VU15_9BACT</name>
<gene>
    <name evidence="6" type="ORF">FSB73_10960</name>
</gene>
<dbReference type="InterPro" id="IPR006710">
    <property type="entry name" value="Glyco_hydro_43"/>
</dbReference>
<evidence type="ECO:0000256" key="5">
    <source>
        <dbReference type="RuleBase" id="RU361187"/>
    </source>
</evidence>
<evidence type="ECO:0000256" key="1">
    <source>
        <dbReference type="ARBA" id="ARBA00004834"/>
    </source>
</evidence>
<dbReference type="InterPro" id="IPR023296">
    <property type="entry name" value="Glyco_hydro_beta-prop_sf"/>
</dbReference>
<accession>A0A5B8VU15</accession>
<evidence type="ECO:0000256" key="3">
    <source>
        <dbReference type="ARBA" id="ARBA00022801"/>
    </source>
</evidence>
<keyword evidence="3 5" id="KW-0378">Hydrolase</keyword>
<dbReference type="OrthoDB" id="9763933at2"/>
<dbReference type="PANTHER" id="PTHR43301">
    <property type="entry name" value="ARABINAN ENDO-1,5-ALPHA-L-ARABINOSIDASE"/>
    <property type="match status" value="1"/>
</dbReference>
<keyword evidence="4 5" id="KW-0326">Glycosidase</keyword>
<evidence type="ECO:0000313" key="6">
    <source>
        <dbReference type="EMBL" id="QEC74266.1"/>
    </source>
</evidence>
<comment type="similarity">
    <text evidence="2 5">Belongs to the glycosyl hydrolase 43 family.</text>
</comment>
<dbReference type="Proteomes" id="UP000321291">
    <property type="component" value="Chromosome"/>
</dbReference>
<reference evidence="6 7" key="1">
    <citation type="journal article" date="2017" name="Int. J. Syst. Evol. Microbiol.">
        <title>Arachidicoccus ginsenosidivorans sp. nov., with ginsenoside-converting activity isolated from ginseng cultivating soil.</title>
        <authorList>
            <person name="Siddiqi M.Z."/>
            <person name="Aslam Z."/>
            <person name="Im W.T."/>
        </authorList>
    </citation>
    <scope>NUCLEOTIDE SEQUENCE [LARGE SCALE GENOMIC DNA]</scope>
    <source>
        <strain evidence="6 7">Gsoil 809</strain>
    </source>
</reference>
<dbReference type="Pfam" id="PF04616">
    <property type="entry name" value="Glyco_hydro_43"/>
    <property type="match status" value="1"/>
</dbReference>
<dbReference type="EMBL" id="CP042434">
    <property type="protein sequence ID" value="QEC74266.1"/>
    <property type="molecule type" value="Genomic_DNA"/>
</dbReference>
<evidence type="ECO:0000256" key="2">
    <source>
        <dbReference type="ARBA" id="ARBA00009865"/>
    </source>
</evidence>
<proteinExistence type="inferred from homology"/>
<dbReference type="GO" id="GO:0005975">
    <property type="term" value="P:carbohydrate metabolic process"/>
    <property type="evidence" value="ECO:0007669"/>
    <property type="project" value="InterPro"/>
</dbReference>
<dbReference type="GO" id="GO:0004553">
    <property type="term" value="F:hydrolase activity, hydrolyzing O-glycosyl compounds"/>
    <property type="evidence" value="ECO:0007669"/>
    <property type="project" value="InterPro"/>
</dbReference>
<comment type="pathway">
    <text evidence="1">Glycan metabolism; L-arabinan degradation.</text>
</comment>
<dbReference type="InterPro" id="IPR050727">
    <property type="entry name" value="GH43_arabinanases"/>
</dbReference>
<dbReference type="KEGG" id="agi:FSB73_10960"/>
<dbReference type="PANTHER" id="PTHR43301:SF3">
    <property type="entry name" value="ARABINAN ENDO-1,5-ALPHA-L-ARABINOSIDASE A-RELATED"/>
    <property type="match status" value="1"/>
</dbReference>